<keyword evidence="3 4" id="KW-0456">Lyase</keyword>
<accession>A0A1J6W5B3</accession>
<evidence type="ECO:0000256" key="3">
    <source>
        <dbReference type="ARBA" id="ARBA00023239"/>
    </source>
</evidence>
<keyword evidence="2 4" id="KW-0663">Pyridoxal phosphate</keyword>
<reference evidence="6 7" key="1">
    <citation type="submission" date="2016-09" db="EMBL/GenBank/DDBJ databases">
        <title>Bacillus aquimaris SAMM genome sequence reveals colonization and biosurfactant production capacities.</title>
        <authorList>
            <person name="Waghmode S.R."/>
            <person name="Suryavanshi M.V."/>
        </authorList>
    </citation>
    <scope>NUCLEOTIDE SEQUENCE [LARGE SCALE GENOMIC DNA]</scope>
    <source>
        <strain evidence="6 7">SAMM</strain>
    </source>
</reference>
<dbReference type="SUPFAM" id="SSF53686">
    <property type="entry name" value="Tryptophan synthase beta subunit-like PLP-dependent enzymes"/>
    <property type="match status" value="1"/>
</dbReference>
<dbReference type="InterPro" id="IPR001926">
    <property type="entry name" value="TrpB-like_PALP"/>
</dbReference>
<dbReference type="InterPro" id="IPR036052">
    <property type="entry name" value="TrpB-like_PALP_sf"/>
</dbReference>
<dbReference type="EC" id="4.3.1.18" evidence="4"/>
<dbReference type="GO" id="GO:0009097">
    <property type="term" value="P:isoleucine biosynthetic process"/>
    <property type="evidence" value="ECO:0007669"/>
    <property type="project" value="TreeGrafter"/>
</dbReference>
<feature type="domain" description="Tryptophan synthase beta chain-like PALP" evidence="5">
    <location>
        <begin position="93"/>
        <end position="389"/>
    </location>
</feature>
<organism evidence="6 7">
    <name type="scientific">Rossellomorea aquimaris</name>
    <dbReference type="NCBI Taxonomy" id="189382"/>
    <lineage>
        <taxon>Bacteria</taxon>
        <taxon>Bacillati</taxon>
        <taxon>Bacillota</taxon>
        <taxon>Bacilli</taxon>
        <taxon>Bacillales</taxon>
        <taxon>Bacillaceae</taxon>
        <taxon>Rossellomorea</taxon>
    </lineage>
</organism>
<evidence type="ECO:0000256" key="2">
    <source>
        <dbReference type="ARBA" id="ARBA00022898"/>
    </source>
</evidence>
<dbReference type="HAMAP" id="MF_01030">
    <property type="entry name" value="D_Ser_dehydrat"/>
    <property type="match status" value="1"/>
</dbReference>
<comment type="cofactor">
    <cofactor evidence="1 4">
        <name>pyridoxal 5'-phosphate</name>
        <dbReference type="ChEBI" id="CHEBI:597326"/>
    </cofactor>
</comment>
<evidence type="ECO:0000313" key="6">
    <source>
        <dbReference type="EMBL" id="OIU71820.1"/>
    </source>
</evidence>
<dbReference type="PANTHER" id="PTHR48078:SF9">
    <property type="entry name" value="D-SERINE DEHYDRATASE"/>
    <property type="match status" value="1"/>
</dbReference>
<comment type="catalytic activity">
    <reaction evidence="4">
        <text>D-serine = pyruvate + NH4(+)</text>
        <dbReference type="Rhea" id="RHEA:13977"/>
        <dbReference type="ChEBI" id="CHEBI:15361"/>
        <dbReference type="ChEBI" id="CHEBI:28938"/>
        <dbReference type="ChEBI" id="CHEBI:35247"/>
        <dbReference type="EC" id="4.3.1.18"/>
    </reaction>
</comment>
<dbReference type="EMBL" id="MINN01000074">
    <property type="protein sequence ID" value="OIU71820.1"/>
    <property type="molecule type" value="Genomic_DNA"/>
</dbReference>
<gene>
    <name evidence="4" type="primary">dsdA</name>
    <name evidence="6" type="ORF">BHE18_03965</name>
</gene>
<comment type="similarity">
    <text evidence="4">Belongs to the serine/threonine dehydratase family. DsdA subfamily.</text>
</comment>
<dbReference type="AlphaFoldDB" id="A0A1J6W5B3"/>
<dbReference type="GO" id="GO:0036088">
    <property type="term" value="P:D-serine catabolic process"/>
    <property type="evidence" value="ECO:0007669"/>
    <property type="project" value="TreeGrafter"/>
</dbReference>
<proteinExistence type="inferred from homology"/>
<dbReference type="PANTHER" id="PTHR48078">
    <property type="entry name" value="THREONINE DEHYDRATASE, MITOCHONDRIAL-RELATED"/>
    <property type="match status" value="1"/>
</dbReference>
<dbReference type="GO" id="GO:0016836">
    <property type="term" value="F:hydro-lyase activity"/>
    <property type="evidence" value="ECO:0007669"/>
    <property type="project" value="UniProtKB-UniRule"/>
</dbReference>
<dbReference type="RefSeq" id="WP_071617488.1">
    <property type="nucleotide sequence ID" value="NZ_MINN01000074.1"/>
</dbReference>
<name>A0A1J6W5B3_9BACI</name>
<dbReference type="GO" id="GO:0030170">
    <property type="term" value="F:pyridoxal phosphate binding"/>
    <property type="evidence" value="ECO:0007669"/>
    <property type="project" value="InterPro"/>
</dbReference>
<sequence>MRGRSPVSNRFTIDQQLLSNMQEQNEVFWPNPKLSSFKASEAEEILEAEQRLARFAPYLKEVFPETRNTDGIIESPIKYLPEMQERMQAHFQTKIPGKLMMKCDNQLPIAGSIKARGGIYEVLKLAESLALEHGLIQKTEDYSKMAGKSFRDFFSQYSIAVGSTGNLALSIGMMGAALGFKVTVHMSQDAKQWKKDLLREKGVNVVEHENDFSYAVEQGRNQCSIDPNCYFIDDENSRDLFMGYAVAAMRLQKQFIQEGIKIDKDHPLVVYLPCGVGGGPGGVTYGLKHVFGDDVHCYFAEPVNSPCMLLGLSTGKHEEIAVQDIGLSNVTEADGLAVGRPSALAGRMVERILNGVYTVSDGNLYKMLTLLYEAESISLEPSALAGMLGPVQSGIRSQLESLSLTQKQLSQGTHLVWATGGDLVPQSIMKGYIAKGKGLF</sequence>
<keyword evidence="7" id="KW-1185">Reference proteome</keyword>
<dbReference type="NCBIfam" id="TIGR02035">
    <property type="entry name" value="D_Ser_am_lyase"/>
    <property type="match status" value="1"/>
</dbReference>
<dbReference type="Proteomes" id="UP000182062">
    <property type="component" value="Unassembled WGS sequence"/>
</dbReference>
<dbReference type="NCBIfam" id="NF002823">
    <property type="entry name" value="PRK02991.1"/>
    <property type="match status" value="1"/>
</dbReference>
<dbReference type="GO" id="GO:0008721">
    <property type="term" value="F:D-serine ammonia-lyase activity"/>
    <property type="evidence" value="ECO:0007669"/>
    <property type="project" value="UniProtKB-EC"/>
</dbReference>
<dbReference type="Gene3D" id="3.40.50.1100">
    <property type="match status" value="2"/>
</dbReference>
<evidence type="ECO:0000256" key="4">
    <source>
        <dbReference type="HAMAP-Rule" id="MF_01030"/>
    </source>
</evidence>
<comment type="caution">
    <text evidence="6">The sequence shown here is derived from an EMBL/GenBank/DDBJ whole genome shotgun (WGS) entry which is preliminary data.</text>
</comment>
<protein>
    <recommendedName>
        <fullName evidence="4">Probable D-serine dehydratase</fullName>
        <ecNumber evidence="4">4.3.1.18</ecNumber>
    </recommendedName>
    <alternativeName>
        <fullName evidence="4">D-serine deaminase</fullName>
        <shortName evidence="4">DSD</shortName>
    </alternativeName>
</protein>
<evidence type="ECO:0000259" key="5">
    <source>
        <dbReference type="Pfam" id="PF00291"/>
    </source>
</evidence>
<feature type="modified residue" description="N6-(pyridoxal phosphate)lysine" evidence="4">
    <location>
        <position position="114"/>
    </location>
</feature>
<dbReference type="OrthoDB" id="9780546at2"/>
<dbReference type="Pfam" id="PF00291">
    <property type="entry name" value="PALP"/>
    <property type="match status" value="1"/>
</dbReference>
<dbReference type="InterPro" id="IPR011780">
    <property type="entry name" value="D_Ser_am_lyase"/>
</dbReference>
<evidence type="ECO:0000256" key="1">
    <source>
        <dbReference type="ARBA" id="ARBA00001933"/>
    </source>
</evidence>
<evidence type="ECO:0000313" key="7">
    <source>
        <dbReference type="Proteomes" id="UP000182062"/>
    </source>
</evidence>
<dbReference type="InterPro" id="IPR050147">
    <property type="entry name" value="Ser/Thr_Dehydratase"/>
</dbReference>